<comment type="similarity">
    <text evidence="2">Belongs to the bacterial secretin family. GSP D subfamily.</text>
</comment>
<dbReference type="AlphaFoldDB" id="A0A4R4AKX2"/>
<evidence type="ECO:0000256" key="6">
    <source>
        <dbReference type="ARBA" id="ARBA00022729"/>
    </source>
</evidence>
<dbReference type="PRINTS" id="PR00811">
    <property type="entry name" value="BCTERIALGSPD"/>
</dbReference>
<comment type="subcellular location">
    <subcellularLocation>
        <location evidence="1 10">Cell outer membrane</location>
    </subcellularLocation>
</comment>
<feature type="domain" description="Type II/III secretion system secretin-like" evidence="11">
    <location>
        <begin position="522"/>
        <end position="686"/>
    </location>
</feature>
<gene>
    <name evidence="14" type="ORF">EDC29_101489</name>
</gene>
<dbReference type="InterPro" id="IPR038591">
    <property type="entry name" value="NolW-like_sf"/>
</dbReference>
<keyword evidence="3 10" id="KW-0813">Transport</keyword>
<dbReference type="InterPro" id="IPR049371">
    <property type="entry name" value="GspD-like_N0"/>
</dbReference>
<evidence type="ECO:0000313" key="15">
    <source>
        <dbReference type="Proteomes" id="UP000295247"/>
    </source>
</evidence>
<dbReference type="Proteomes" id="UP000295247">
    <property type="component" value="Unassembled WGS sequence"/>
</dbReference>
<accession>A0A4R4AKX2</accession>
<keyword evidence="7" id="KW-0653">Protein transport</keyword>
<dbReference type="Pfam" id="PF00263">
    <property type="entry name" value="Secretin"/>
    <property type="match status" value="1"/>
</dbReference>
<dbReference type="RefSeq" id="WP_132228396.1">
    <property type="nucleotide sequence ID" value="NZ_NRRH01000011.1"/>
</dbReference>
<dbReference type="GO" id="GO:0015628">
    <property type="term" value="P:protein secretion by the type II secretion system"/>
    <property type="evidence" value="ECO:0007669"/>
    <property type="project" value="InterPro"/>
</dbReference>
<dbReference type="InterPro" id="IPR004846">
    <property type="entry name" value="T2SS/T3SS_dom"/>
</dbReference>
<keyword evidence="4" id="KW-1134">Transmembrane beta strand</keyword>
<organism evidence="14 15">
    <name type="scientific">Marichromatium gracile</name>
    <name type="common">Chromatium gracile</name>
    <dbReference type="NCBI Taxonomy" id="1048"/>
    <lineage>
        <taxon>Bacteria</taxon>
        <taxon>Pseudomonadati</taxon>
        <taxon>Pseudomonadota</taxon>
        <taxon>Gammaproteobacteria</taxon>
        <taxon>Chromatiales</taxon>
        <taxon>Chromatiaceae</taxon>
        <taxon>Marichromatium</taxon>
    </lineage>
</organism>
<feature type="domain" description="GspD-like N0" evidence="13">
    <location>
        <begin position="104"/>
        <end position="171"/>
    </location>
</feature>
<feature type="domain" description="NolW-like" evidence="12">
    <location>
        <begin position="344"/>
        <end position="447"/>
    </location>
</feature>
<keyword evidence="6" id="KW-0732">Signal</keyword>
<evidence type="ECO:0000256" key="5">
    <source>
        <dbReference type="ARBA" id="ARBA00022692"/>
    </source>
</evidence>
<protein>
    <submittedName>
        <fullName evidence="14">Type II secretion system protein D (GspD)</fullName>
    </submittedName>
</protein>
<evidence type="ECO:0000259" key="13">
    <source>
        <dbReference type="Pfam" id="PF21305"/>
    </source>
</evidence>
<keyword evidence="5" id="KW-0812">Transmembrane</keyword>
<dbReference type="EMBL" id="SMDC01000001">
    <property type="protein sequence ID" value="TCW40072.1"/>
    <property type="molecule type" value="Genomic_DNA"/>
</dbReference>
<dbReference type="Pfam" id="PF03958">
    <property type="entry name" value="Secretin_N"/>
    <property type="match status" value="3"/>
</dbReference>
<evidence type="ECO:0000256" key="9">
    <source>
        <dbReference type="ARBA" id="ARBA00023237"/>
    </source>
</evidence>
<dbReference type="NCBIfam" id="TIGR02517">
    <property type="entry name" value="type_II_gspD"/>
    <property type="match status" value="1"/>
</dbReference>
<dbReference type="GO" id="GO:0015627">
    <property type="term" value="C:type II protein secretion system complex"/>
    <property type="evidence" value="ECO:0007669"/>
    <property type="project" value="InterPro"/>
</dbReference>
<keyword evidence="8" id="KW-0472">Membrane</keyword>
<evidence type="ECO:0000256" key="1">
    <source>
        <dbReference type="ARBA" id="ARBA00004442"/>
    </source>
</evidence>
<evidence type="ECO:0000256" key="10">
    <source>
        <dbReference type="RuleBase" id="RU004004"/>
    </source>
</evidence>
<evidence type="ECO:0000256" key="7">
    <source>
        <dbReference type="ARBA" id="ARBA00022927"/>
    </source>
</evidence>
<evidence type="ECO:0000256" key="4">
    <source>
        <dbReference type="ARBA" id="ARBA00022452"/>
    </source>
</evidence>
<name>A0A4R4AKX2_MARGR</name>
<dbReference type="InterPro" id="IPR001775">
    <property type="entry name" value="GspD/PilQ"/>
</dbReference>
<dbReference type="GO" id="GO:0009279">
    <property type="term" value="C:cell outer membrane"/>
    <property type="evidence" value="ECO:0007669"/>
    <property type="project" value="UniProtKB-SubCell"/>
</dbReference>
<feature type="domain" description="NolW-like" evidence="12">
    <location>
        <begin position="269"/>
        <end position="334"/>
    </location>
</feature>
<dbReference type="InterPro" id="IPR013356">
    <property type="entry name" value="T2SS_GspD"/>
</dbReference>
<reference evidence="14 15" key="1">
    <citation type="submission" date="2019-03" db="EMBL/GenBank/DDBJ databases">
        <title>Genomic Encyclopedia of Type Strains, Phase IV (KMG-IV): sequencing the most valuable type-strain genomes for metagenomic binning, comparative biology and taxonomic classification.</title>
        <authorList>
            <person name="Goeker M."/>
        </authorList>
    </citation>
    <scope>NUCLEOTIDE SEQUENCE [LARGE SCALE GENOMIC DNA]</scope>
    <source>
        <strain evidence="14 15">DSM 203</strain>
    </source>
</reference>
<sequence length="708" mass="76304">MDADPRPRTTSALLLTLLVLLVLGGCERADWDPTLRVGDPAGHVVDADRQRGGEHRGGTSATTIALGDGATRARTRDFIDPGNGTVVQRIARPQVDTTPGEVTLNFERTDIREVVRVILGEVLQRDYVLHPAVQGEVSLQAQALRREHLLATLETLLRMNGAALVEHGGGYQILPLTNALQGQVVPQLGESSRALPAGYSVQVIPLRYIGAAEMGRILEPLAPEGSILRVDTQRNLVVLAGTGPEMANLLDTIRVFDVDWMAGLSVGFFMLEFAKAEAVVEQLTTLLDTKEGGALDGVFRFVPIESANALLVVSPQQRYVERARDWIKRLDMAEASGEATERLFVYRVRHGNAESLAEILSELFGGGRGEGQRSLGAVAPGMERVTLDAGGEGGETASARPRARAHRLDTGVSIVADAVNNSLLIKASARDYQKILDALKQLDIVPLQVLVEATIVEITLTGNLEYGVQWDFFGLATADQRSNFRLDGTLDGAKDSGIGAIFPGFTWSVISRPDTIRATLSALAGRNLVNVLSSPSVMVLDNQTAKMQVGQQVPVATAQQQSTSTTDRIVNSIEYRDTGVMLSVKPRVTPGGMVQMEIEQEVSTVATTESSNLDSPTFQTRNITSSVAVRSNQAVVLGGLIQDQREDGKQGVPGLYDLPIAGALFGERSKKANRTELVVILTPRVIASDQDLEAVTRDFRSKVKGLEF</sequence>
<evidence type="ECO:0000259" key="11">
    <source>
        <dbReference type="Pfam" id="PF00263"/>
    </source>
</evidence>
<dbReference type="PANTHER" id="PTHR30332:SF25">
    <property type="entry name" value="SECRETIN XPSD"/>
    <property type="match status" value="1"/>
</dbReference>
<evidence type="ECO:0000256" key="2">
    <source>
        <dbReference type="ARBA" id="ARBA00006980"/>
    </source>
</evidence>
<comment type="caution">
    <text evidence="14">The sequence shown here is derived from an EMBL/GenBank/DDBJ whole genome shotgun (WGS) entry which is preliminary data.</text>
</comment>
<dbReference type="InterPro" id="IPR005644">
    <property type="entry name" value="NolW-like"/>
</dbReference>
<keyword evidence="9" id="KW-0998">Cell outer membrane</keyword>
<dbReference type="Pfam" id="PF21305">
    <property type="entry name" value="type_II_gspD_N0"/>
    <property type="match status" value="1"/>
</dbReference>
<dbReference type="PRINTS" id="PR01032">
    <property type="entry name" value="PHAGEIV"/>
</dbReference>
<evidence type="ECO:0000313" key="14">
    <source>
        <dbReference type="EMBL" id="TCW40072.1"/>
    </source>
</evidence>
<dbReference type="InterPro" id="IPR050810">
    <property type="entry name" value="Bact_Secretion_Sys_Channel"/>
</dbReference>
<dbReference type="PANTHER" id="PTHR30332">
    <property type="entry name" value="PROBABLE GENERAL SECRETION PATHWAY PROTEIN D"/>
    <property type="match status" value="1"/>
</dbReference>
<evidence type="ECO:0000256" key="8">
    <source>
        <dbReference type="ARBA" id="ARBA00023136"/>
    </source>
</evidence>
<evidence type="ECO:0000256" key="3">
    <source>
        <dbReference type="ARBA" id="ARBA00022448"/>
    </source>
</evidence>
<feature type="domain" description="NolW-like" evidence="12">
    <location>
        <begin position="201"/>
        <end position="261"/>
    </location>
</feature>
<evidence type="ECO:0000259" key="12">
    <source>
        <dbReference type="Pfam" id="PF03958"/>
    </source>
</evidence>
<dbReference type="PROSITE" id="PS51257">
    <property type="entry name" value="PROKAR_LIPOPROTEIN"/>
    <property type="match status" value="1"/>
</dbReference>
<dbReference type="Gene3D" id="3.30.1370.120">
    <property type="match status" value="3"/>
</dbReference>
<proteinExistence type="inferred from homology"/>